<dbReference type="AlphaFoldDB" id="A0A918J2D2"/>
<keyword evidence="2" id="KW-1185">Reference proteome</keyword>
<comment type="caution">
    <text evidence="1">The sequence shown here is derived from an EMBL/GenBank/DDBJ whole genome shotgun (WGS) entry which is preliminary data.</text>
</comment>
<sequence length="101" mass="11240">MHWFVILFFLCAACGTQPAPMMFGGARHETIVDGRTFVVYRKGNRVEVIRDGPAGPGEHDKIRATMIEIVPWLTGCQVVRRSVEGDSGALRARVTCPRGRR</sequence>
<evidence type="ECO:0000313" key="1">
    <source>
        <dbReference type="EMBL" id="GGW43611.1"/>
    </source>
</evidence>
<dbReference type="Proteomes" id="UP000628984">
    <property type="component" value="Unassembled WGS sequence"/>
</dbReference>
<accession>A0A918J2D2</accession>
<gene>
    <name evidence="1" type="ORF">GCM10011452_34860</name>
</gene>
<name>A0A918J2D2_9RHOB</name>
<reference evidence="1" key="1">
    <citation type="journal article" date="2014" name="Int. J. Syst. Evol. Microbiol.">
        <title>Complete genome sequence of Corynebacterium casei LMG S-19264T (=DSM 44701T), isolated from a smear-ripened cheese.</title>
        <authorList>
            <consortium name="US DOE Joint Genome Institute (JGI-PGF)"/>
            <person name="Walter F."/>
            <person name="Albersmeier A."/>
            <person name="Kalinowski J."/>
            <person name="Ruckert C."/>
        </authorList>
    </citation>
    <scope>NUCLEOTIDE SEQUENCE</scope>
    <source>
        <strain evidence="1">KCTC 23714</strain>
    </source>
</reference>
<dbReference type="EMBL" id="BMYQ01000016">
    <property type="protein sequence ID" value="GGW43611.1"/>
    <property type="molecule type" value="Genomic_DNA"/>
</dbReference>
<proteinExistence type="predicted"/>
<evidence type="ECO:0000313" key="2">
    <source>
        <dbReference type="Proteomes" id="UP000628984"/>
    </source>
</evidence>
<organism evidence="1 2">
    <name type="scientific">Gemmobacter lanyuensis</name>
    <dbReference type="NCBI Taxonomy" id="1054497"/>
    <lineage>
        <taxon>Bacteria</taxon>
        <taxon>Pseudomonadati</taxon>
        <taxon>Pseudomonadota</taxon>
        <taxon>Alphaproteobacteria</taxon>
        <taxon>Rhodobacterales</taxon>
        <taxon>Paracoccaceae</taxon>
        <taxon>Gemmobacter</taxon>
    </lineage>
</organism>
<protein>
    <submittedName>
        <fullName evidence="1">Uncharacterized protein</fullName>
    </submittedName>
</protein>
<reference evidence="1" key="2">
    <citation type="submission" date="2020-09" db="EMBL/GenBank/DDBJ databases">
        <authorList>
            <person name="Sun Q."/>
            <person name="Kim S."/>
        </authorList>
    </citation>
    <scope>NUCLEOTIDE SEQUENCE</scope>
    <source>
        <strain evidence="1">KCTC 23714</strain>
    </source>
</reference>